<reference evidence="9 10" key="1">
    <citation type="submission" date="2020-11" db="EMBL/GenBank/DDBJ databases">
        <title>The genome sequence of Erythrobacter sp. 6D36.</title>
        <authorList>
            <person name="Liu Y."/>
        </authorList>
    </citation>
    <scope>NUCLEOTIDE SEQUENCE [LARGE SCALE GENOMIC DNA]</scope>
    <source>
        <strain evidence="9 10">6D36</strain>
    </source>
</reference>
<evidence type="ECO:0000256" key="1">
    <source>
        <dbReference type="ARBA" id="ARBA00000677"/>
    </source>
</evidence>
<evidence type="ECO:0000259" key="8">
    <source>
        <dbReference type="Pfam" id="PF10502"/>
    </source>
</evidence>
<dbReference type="KEGG" id="qso:IRL76_08010"/>
<feature type="transmembrane region" description="Helical" evidence="7">
    <location>
        <begin position="25"/>
        <end position="49"/>
    </location>
</feature>
<evidence type="ECO:0000256" key="3">
    <source>
        <dbReference type="ARBA" id="ARBA00013208"/>
    </source>
</evidence>
<dbReference type="GO" id="GO:0006465">
    <property type="term" value="P:signal peptide processing"/>
    <property type="evidence" value="ECO:0007669"/>
    <property type="project" value="InterPro"/>
</dbReference>
<dbReference type="InterPro" id="IPR019758">
    <property type="entry name" value="Pept_S26A_signal_pept_1_CS"/>
</dbReference>
<comment type="similarity">
    <text evidence="2 7">Belongs to the peptidase S26 family.</text>
</comment>
<dbReference type="EC" id="3.4.21.89" evidence="3 7"/>
<sequence>MTDQVMDTNAVEGGERKEQESWGSFLWFCAKLVLAVLIFRTFLFSFFTIPSESMLPGLQTGDYLIAAKWPYGYNENSLPLGIPGPRDRVFGSLPTRGDVVVFKHPVDGTEYVKRAIGLPGDTIAMRNGVLVINGEMVPKRKIADFLMPVSANTRCHPRGQLMRYPSGNEACRYSRFEETLPGGKKIQVLDFGATIQDDFGPVVVPEGQVFMMGDNRDNSMDSRFPAVPGGGVGLVDQNALVARASVVLFSTDGSAEWLFPWTWFTAARWDRIGHGI</sequence>
<dbReference type="InterPro" id="IPR036286">
    <property type="entry name" value="LexA/Signal_pep-like_sf"/>
</dbReference>
<dbReference type="NCBIfam" id="TIGR02227">
    <property type="entry name" value="sigpep_I_bact"/>
    <property type="match status" value="1"/>
</dbReference>
<feature type="domain" description="Peptidase S26" evidence="8">
    <location>
        <begin position="26"/>
        <end position="248"/>
    </location>
</feature>
<dbReference type="PROSITE" id="PS00760">
    <property type="entry name" value="SPASE_I_2"/>
    <property type="match status" value="1"/>
</dbReference>
<dbReference type="GO" id="GO:0016020">
    <property type="term" value="C:membrane"/>
    <property type="evidence" value="ECO:0007669"/>
    <property type="project" value="UniProtKB-SubCell"/>
</dbReference>
<dbReference type="GO" id="GO:0009003">
    <property type="term" value="F:signal peptidase activity"/>
    <property type="evidence" value="ECO:0007669"/>
    <property type="project" value="UniProtKB-EC"/>
</dbReference>
<dbReference type="Proteomes" id="UP000594459">
    <property type="component" value="Chromosome"/>
</dbReference>
<keyword evidence="7" id="KW-1133">Transmembrane helix</keyword>
<protein>
    <recommendedName>
        <fullName evidence="4 7">Signal peptidase I</fullName>
        <ecNumber evidence="3 7">3.4.21.89</ecNumber>
    </recommendedName>
</protein>
<dbReference type="PANTHER" id="PTHR43390:SF1">
    <property type="entry name" value="CHLOROPLAST PROCESSING PEPTIDASE"/>
    <property type="match status" value="1"/>
</dbReference>
<keyword evidence="5 7" id="KW-0378">Hydrolase</keyword>
<evidence type="ECO:0000313" key="9">
    <source>
        <dbReference type="EMBL" id="QPC97848.1"/>
    </source>
</evidence>
<accession>A0A7S8ISC1</accession>
<dbReference type="InterPro" id="IPR019533">
    <property type="entry name" value="Peptidase_S26"/>
</dbReference>
<organism evidence="9 10">
    <name type="scientific">Qipengyuania soli</name>
    <dbReference type="NCBI Taxonomy" id="2782568"/>
    <lineage>
        <taxon>Bacteria</taxon>
        <taxon>Pseudomonadati</taxon>
        <taxon>Pseudomonadota</taxon>
        <taxon>Alphaproteobacteria</taxon>
        <taxon>Sphingomonadales</taxon>
        <taxon>Erythrobacteraceae</taxon>
        <taxon>Qipengyuania</taxon>
    </lineage>
</organism>
<keyword evidence="7" id="KW-0812">Transmembrane</keyword>
<dbReference type="GO" id="GO:0004252">
    <property type="term" value="F:serine-type endopeptidase activity"/>
    <property type="evidence" value="ECO:0007669"/>
    <property type="project" value="InterPro"/>
</dbReference>
<comment type="catalytic activity">
    <reaction evidence="1 7">
        <text>Cleavage of hydrophobic, N-terminal signal or leader sequences from secreted and periplasmic proteins.</text>
        <dbReference type="EC" id="3.4.21.89"/>
    </reaction>
</comment>
<evidence type="ECO:0000256" key="6">
    <source>
        <dbReference type="PIRSR" id="PIRSR600223-1"/>
    </source>
</evidence>
<dbReference type="PANTHER" id="PTHR43390">
    <property type="entry name" value="SIGNAL PEPTIDASE I"/>
    <property type="match status" value="1"/>
</dbReference>
<dbReference type="InterPro" id="IPR000223">
    <property type="entry name" value="Pept_S26A_signal_pept_1"/>
</dbReference>
<feature type="active site" evidence="6">
    <location>
        <position position="53"/>
    </location>
</feature>
<proteinExistence type="inferred from homology"/>
<dbReference type="EMBL" id="CP064654">
    <property type="protein sequence ID" value="QPC97848.1"/>
    <property type="molecule type" value="Genomic_DNA"/>
</dbReference>
<dbReference type="Gene3D" id="2.10.109.10">
    <property type="entry name" value="Umud Fragment, subunit A"/>
    <property type="match status" value="1"/>
</dbReference>
<name>A0A7S8ISC1_9SPHN</name>
<evidence type="ECO:0000256" key="2">
    <source>
        <dbReference type="ARBA" id="ARBA00009370"/>
    </source>
</evidence>
<keyword evidence="10" id="KW-1185">Reference proteome</keyword>
<dbReference type="AlphaFoldDB" id="A0A7S8ISC1"/>
<dbReference type="RefSeq" id="WP_200980858.1">
    <property type="nucleotide sequence ID" value="NZ_CP064654.1"/>
</dbReference>
<evidence type="ECO:0000256" key="5">
    <source>
        <dbReference type="ARBA" id="ARBA00022801"/>
    </source>
</evidence>
<gene>
    <name evidence="9" type="primary">lepB</name>
    <name evidence="9" type="ORF">IRL76_08010</name>
</gene>
<evidence type="ECO:0000256" key="7">
    <source>
        <dbReference type="RuleBase" id="RU362042"/>
    </source>
</evidence>
<evidence type="ECO:0000313" key="10">
    <source>
        <dbReference type="Proteomes" id="UP000594459"/>
    </source>
</evidence>
<feature type="active site" evidence="6">
    <location>
        <position position="113"/>
    </location>
</feature>
<evidence type="ECO:0000256" key="4">
    <source>
        <dbReference type="ARBA" id="ARBA00019232"/>
    </source>
</evidence>
<dbReference type="PRINTS" id="PR00727">
    <property type="entry name" value="LEADERPTASE"/>
</dbReference>
<dbReference type="InterPro" id="IPR019757">
    <property type="entry name" value="Pept_S26A_signal_pept_1_Lys-AS"/>
</dbReference>
<dbReference type="PROSITE" id="PS00761">
    <property type="entry name" value="SPASE_I_3"/>
    <property type="match status" value="1"/>
</dbReference>
<dbReference type="Pfam" id="PF10502">
    <property type="entry name" value="Peptidase_S26"/>
    <property type="match status" value="1"/>
</dbReference>
<keyword evidence="7" id="KW-0472">Membrane</keyword>
<dbReference type="CDD" id="cd06530">
    <property type="entry name" value="S26_SPase_I"/>
    <property type="match status" value="1"/>
</dbReference>
<keyword evidence="7" id="KW-0645">Protease</keyword>
<dbReference type="SUPFAM" id="SSF51306">
    <property type="entry name" value="LexA/Signal peptidase"/>
    <property type="match status" value="1"/>
</dbReference>
<comment type="subcellular location">
    <subcellularLocation>
        <location evidence="7">Membrane</location>
        <topology evidence="7">Single-pass type II membrane protein</topology>
    </subcellularLocation>
</comment>